<dbReference type="EMBL" id="FNOK01000040">
    <property type="protein sequence ID" value="SDY95664.1"/>
    <property type="molecule type" value="Genomic_DNA"/>
</dbReference>
<dbReference type="Proteomes" id="UP000199529">
    <property type="component" value="Unassembled WGS sequence"/>
</dbReference>
<gene>
    <name evidence="1" type="ORF">SAMN05216215_104066</name>
</gene>
<organism evidence="1 2">
    <name type="scientific">Saccharopolyspora shandongensis</name>
    <dbReference type="NCBI Taxonomy" id="418495"/>
    <lineage>
        <taxon>Bacteria</taxon>
        <taxon>Bacillati</taxon>
        <taxon>Actinomycetota</taxon>
        <taxon>Actinomycetes</taxon>
        <taxon>Pseudonocardiales</taxon>
        <taxon>Pseudonocardiaceae</taxon>
        <taxon>Saccharopolyspora</taxon>
    </lineage>
</organism>
<reference evidence="2" key="1">
    <citation type="submission" date="2016-10" db="EMBL/GenBank/DDBJ databases">
        <authorList>
            <person name="Varghese N."/>
            <person name="Submissions S."/>
        </authorList>
    </citation>
    <scope>NUCLEOTIDE SEQUENCE [LARGE SCALE GENOMIC DNA]</scope>
    <source>
        <strain evidence="2">CGMCC 4.3530</strain>
    </source>
</reference>
<sequence length="262" mass="29575">MRRALARFENMSELPQAGGREHEYWFDSDYAQLIEALRQGDDLADIAAELQRSVRAVEGRLRYLIPTDAVRGARAREDWLRAKLAEEPDYDWRAVALRNYAAEERRYWAATDERELIAGWRRRTFLPALAEGLRASDFQVARHLCRLGLAASVTDVVEHLGAAPGSTTEIRARMHADRAAAAVWVLVVDGAGTRIPLFDGQRRHISLHAGFDDAQRRLDQLLRQAGRHHRDELRWSLAERTIGEDAHGATHHDLTPPPAVAG</sequence>
<protein>
    <submittedName>
        <fullName evidence="1">Uncharacterized protein</fullName>
    </submittedName>
</protein>
<evidence type="ECO:0000313" key="2">
    <source>
        <dbReference type="Proteomes" id="UP000199529"/>
    </source>
</evidence>
<proteinExistence type="predicted"/>
<evidence type="ECO:0000313" key="1">
    <source>
        <dbReference type="EMBL" id="SDY95664.1"/>
    </source>
</evidence>
<dbReference type="AlphaFoldDB" id="A0A1H3P3D4"/>
<name>A0A1H3P3D4_9PSEU</name>
<keyword evidence="2" id="KW-1185">Reference proteome</keyword>
<dbReference type="STRING" id="418495.SAMN05216215_104066"/>
<accession>A0A1H3P3D4</accession>